<sequence>MLVSALEALQVLLSPQHLLWTATGVALGVMLGIIPGLSGLTGMAVLLPLVVGLEPASAIALLIGLMAATTIGDTFPSILMGVPGTAASQATVVDGYPMARQGLGRFALGASFMANLLGGVLGAMTLFLLIPLARPLILGFGSPQLLALTLLGLSLIAVLTRGAVGPSLVAALGGMFLASIGSATMTGEYRFVGNVFYFYDGLDLLILAIGLFAVPSVLSLLTQGQAVTPELQSSRGGVLRGALTALRHRGVLIGNSLLGTFLGIVPGIGGSVIDWIAYGGTKRLARKNRENFGKGDVRGVIAPEAANNAKDGGVLVPTLMFGIPGSATAAILLGGLATIGVTTGPSMLRPENLYLILVIAWTLALANVLGALACMGMVGPLSRLSLLQPRTYAPFLLVIMLVAGYQSGRRWGDLVAVVVIGLLAWLMQAMKWPRPPLLIGFVLGPAAENYLWLSVSRYGWDWLLWPSVLVILGIAAITIASSFTGAGPGAVLDRATAQADGGSDDRRTNA</sequence>
<dbReference type="EMBL" id="MIGB01000043">
    <property type="protein sequence ID" value="OSY36136.1"/>
    <property type="molecule type" value="Genomic_DNA"/>
</dbReference>
<organism evidence="3 4">
    <name type="scientific">Pseudonocardia autotrophica</name>
    <name type="common">Amycolata autotrophica</name>
    <name type="synonym">Nocardia autotrophica</name>
    <dbReference type="NCBI Taxonomy" id="2074"/>
    <lineage>
        <taxon>Bacteria</taxon>
        <taxon>Bacillati</taxon>
        <taxon>Actinomycetota</taxon>
        <taxon>Actinomycetes</taxon>
        <taxon>Pseudonocardiales</taxon>
        <taxon>Pseudonocardiaceae</taxon>
        <taxon>Pseudonocardia</taxon>
    </lineage>
</organism>
<feature type="transmembrane region" description="Helical" evidence="1">
    <location>
        <begin position="462"/>
        <end position="484"/>
    </location>
</feature>
<keyword evidence="4" id="KW-1185">Reference proteome</keyword>
<feature type="transmembrane region" description="Helical" evidence="1">
    <location>
        <begin position="106"/>
        <end position="129"/>
    </location>
</feature>
<feature type="transmembrane region" description="Helical" evidence="1">
    <location>
        <begin position="257"/>
        <end position="278"/>
    </location>
</feature>
<feature type="transmembrane region" description="Helical" evidence="1">
    <location>
        <begin position="353"/>
        <end position="379"/>
    </location>
</feature>
<keyword evidence="1" id="KW-1133">Transmembrane helix</keyword>
<dbReference type="AlphaFoldDB" id="A0A1Y2MLH1"/>
<reference evidence="3 4" key="1">
    <citation type="submission" date="2016-09" db="EMBL/GenBank/DDBJ databases">
        <title>Pseudonocardia autotrophica DSM535, a candidate organism with high potential of specific P450 cytochromes.</title>
        <authorList>
            <person name="Grumaz C."/>
            <person name="Vainshtein Y."/>
            <person name="Kirstahler P."/>
            <person name="Sohn K."/>
        </authorList>
    </citation>
    <scope>NUCLEOTIDE SEQUENCE [LARGE SCALE GENOMIC DNA]</scope>
    <source>
        <strain evidence="3 4">DSM 535</strain>
    </source>
</reference>
<feature type="transmembrane region" description="Helical" evidence="1">
    <location>
        <begin position="18"/>
        <end position="37"/>
    </location>
</feature>
<proteinExistence type="predicted"/>
<dbReference type="RefSeq" id="WP_085915756.1">
    <property type="nucleotide sequence ID" value="NZ_AP018920.1"/>
</dbReference>
<keyword evidence="1" id="KW-0812">Transmembrane</keyword>
<protein>
    <submittedName>
        <fullName evidence="3">Tripartite tricarboxylate transporter TctA family protein</fullName>
    </submittedName>
</protein>
<feature type="transmembrane region" description="Helical" evidence="1">
    <location>
        <begin position="197"/>
        <end position="221"/>
    </location>
</feature>
<keyword evidence="1" id="KW-0472">Membrane</keyword>
<name>A0A1Y2MLH1_PSEAH</name>
<evidence type="ECO:0000256" key="1">
    <source>
        <dbReference type="SAM" id="Phobius"/>
    </source>
</evidence>
<dbReference type="Pfam" id="PF01970">
    <property type="entry name" value="TctA"/>
    <property type="match status" value="1"/>
</dbReference>
<evidence type="ECO:0000259" key="2">
    <source>
        <dbReference type="Pfam" id="PF01970"/>
    </source>
</evidence>
<dbReference type="InterPro" id="IPR002823">
    <property type="entry name" value="DUF112_TM"/>
</dbReference>
<feature type="transmembrane region" description="Helical" evidence="1">
    <location>
        <begin position="414"/>
        <end position="430"/>
    </location>
</feature>
<accession>A0A1Y2MLH1</accession>
<evidence type="ECO:0000313" key="3">
    <source>
        <dbReference type="EMBL" id="OSY36136.1"/>
    </source>
</evidence>
<feature type="transmembrane region" description="Helical" evidence="1">
    <location>
        <begin position="164"/>
        <end position="185"/>
    </location>
</feature>
<dbReference type="OrthoDB" id="9781349at2"/>
<dbReference type="PANTHER" id="PTHR35342:SF1">
    <property type="entry name" value="BLR4373 PROTEIN"/>
    <property type="match status" value="1"/>
</dbReference>
<feature type="transmembrane region" description="Helical" evidence="1">
    <location>
        <begin position="391"/>
        <end position="408"/>
    </location>
</feature>
<comment type="caution">
    <text evidence="3">The sequence shown here is derived from an EMBL/GenBank/DDBJ whole genome shotgun (WGS) entry which is preliminary data.</text>
</comment>
<feature type="domain" description="DUF112" evidence="2">
    <location>
        <begin position="18"/>
        <end position="438"/>
    </location>
</feature>
<feature type="transmembrane region" description="Helical" evidence="1">
    <location>
        <begin position="319"/>
        <end position="341"/>
    </location>
</feature>
<dbReference type="Proteomes" id="UP000194360">
    <property type="component" value="Unassembled WGS sequence"/>
</dbReference>
<feature type="transmembrane region" description="Helical" evidence="1">
    <location>
        <begin position="44"/>
        <end position="71"/>
    </location>
</feature>
<dbReference type="STRING" id="2074.BG845_05651"/>
<gene>
    <name evidence="3" type="ORF">BG845_05651</name>
</gene>
<evidence type="ECO:0000313" key="4">
    <source>
        <dbReference type="Proteomes" id="UP000194360"/>
    </source>
</evidence>
<feature type="transmembrane region" description="Helical" evidence="1">
    <location>
        <begin position="136"/>
        <end position="158"/>
    </location>
</feature>
<dbReference type="PANTHER" id="PTHR35342">
    <property type="entry name" value="TRICARBOXYLIC TRANSPORT PROTEIN"/>
    <property type="match status" value="1"/>
</dbReference>